<sequence>MNRRTYVTSLVTASVSAAGCLRGPGREFDTLLVNRTPGQLRGLFEIATTSGETVATEQFDIGEENLEYTHALTREEAYQFSVTLESGLTETDELAISGGIALQVDLYPDDIQFKTVTVPSP</sequence>
<proteinExistence type="predicted"/>
<evidence type="ECO:0000313" key="1">
    <source>
        <dbReference type="EMBL" id="KTG29725.1"/>
    </source>
</evidence>
<dbReference type="EMBL" id="LOPV01000091">
    <property type="protein sequence ID" value="KTG29725.1"/>
    <property type="molecule type" value="Genomic_DNA"/>
</dbReference>
<dbReference type="Proteomes" id="UP000053157">
    <property type="component" value="Unassembled WGS sequence"/>
</dbReference>
<name>A0A0W1STH0_9EURY</name>
<dbReference type="AlphaFoldDB" id="A0A0W1STH0"/>
<protein>
    <submittedName>
        <fullName evidence="1">Uncharacterized protein</fullName>
    </submittedName>
</protein>
<accession>A0A0W1STH0</accession>
<gene>
    <name evidence="1" type="ORF">AUR66_09370</name>
</gene>
<comment type="caution">
    <text evidence="1">The sequence shown here is derived from an EMBL/GenBank/DDBJ whole genome shotgun (WGS) entry which is preliminary data.</text>
</comment>
<keyword evidence="2" id="KW-1185">Reference proteome</keyword>
<dbReference type="PROSITE" id="PS51257">
    <property type="entry name" value="PROKAR_LIPOPROTEIN"/>
    <property type="match status" value="1"/>
</dbReference>
<dbReference type="RefSeq" id="WP_058571271.1">
    <property type="nucleotide sequence ID" value="NZ_LOPV01000091.1"/>
</dbReference>
<organism evidence="1 2">
    <name type="scientific">Haloferax profundi</name>
    <dbReference type="NCBI Taxonomy" id="1544718"/>
    <lineage>
        <taxon>Archaea</taxon>
        <taxon>Methanobacteriati</taxon>
        <taxon>Methanobacteriota</taxon>
        <taxon>Stenosarchaea group</taxon>
        <taxon>Halobacteria</taxon>
        <taxon>Halobacteriales</taxon>
        <taxon>Haloferacaceae</taxon>
        <taxon>Haloferax</taxon>
    </lineage>
</organism>
<reference evidence="1 2" key="1">
    <citation type="submission" date="2015-12" db="EMBL/GenBank/DDBJ databases">
        <title>Haloferax profundi sp. nov. isolated from the Discovery deep brine-seawater interface in the Red Sea.</title>
        <authorList>
            <person name="Zhang G."/>
            <person name="Stingl U."/>
            <person name="Rashid M."/>
        </authorList>
    </citation>
    <scope>NUCLEOTIDE SEQUENCE [LARGE SCALE GENOMIC DNA]</scope>
    <source>
        <strain evidence="1 2">SB29</strain>
    </source>
</reference>
<evidence type="ECO:0000313" key="2">
    <source>
        <dbReference type="Proteomes" id="UP000053157"/>
    </source>
</evidence>